<evidence type="ECO:0000313" key="6">
    <source>
        <dbReference type="EMBL" id="RIQ29170.1"/>
    </source>
</evidence>
<evidence type="ECO:0000256" key="3">
    <source>
        <dbReference type="ARBA" id="ARBA00022801"/>
    </source>
</evidence>
<evidence type="ECO:0000259" key="5">
    <source>
        <dbReference type="Pfam" id="PF01850"/>
    </source>
</evidence>
<dbReference type="AlphaFoldDB" id="A0A418KT57"/>
<evidence type="ECO:0000256" key="2">
    <source>
        <dbReference type="ARBA" id="ARBA00022723"/>
    </source>
</evidence>
<dbReference type="InterPro" id="IPR051619">
    <property type="entry name" value="TypeII_TA_RNase_PINc/VapC"/>
</dbReference>
<protein>
    <submittedName>
        <fullName evidence="6">PIN domain-containing protein</fullName>
    </submittedName>
</protein>
<dbReference type="InterPro" id="IPR029060">
    <property type="entry name" value="PIN-like_dom_sf"/>
</dbReference>
<dbReference type="InterPro" id="IPR002716">
    <property type="entry name" value="PIN_dom"/>
</dbReference>
<dbReference type="GO" id="GO:0016787">
    <property type="term" value="F:hydrolase activity"/>
    <property type="evidence" value="ECO:0007669"/>
    <property type="project" value="UniProtKB-KW"/>
</dbReference>
<dbReference type="InterPro" id="IPR044153">
    <property type="entry name" value="PIN_Pae0151-like"/>
</dbReference>
<evidence type="ECO:0000256" key="1">
    <source>
        <dbReference type="ARBA" id="ARBA00022722"/>
    </source>
</evidence>
<comment type="caution">
    <text evidence="6">The sequence shown here is derived from an EMBL/GenBank/DDBJ whole genome shotgun (WGS) entry which is preliminary data.</text>
</comment>
<dbReference type="PANTHER" id="PTHR35901">
    <property type="entry name" value="RIBONUCLEASE VAPC3"/>
    <property type="match status" value="1"/>
</dbReference>
<evidence type="ECO:0000313" key="7">
    <source>
        <dbReference type="Proteomes" id="UP000284057"/>
    </source>
</evidence>
<keyword evidence="7" id="KW-1185">Reference proteome</keyword>
<dbReference type="Pfam" id="PF01850">
    <property type="entry name" value="PIN"/>
    <property type="match status" value="1"/>
</dbReference>
<dbReference type="CDD" id="cd09873">
    <property type="entry name" value="PIN_Pae0151-like"/>
    <property type="match status" value="1"/>
</dbReference>
<keyword evidence="1" id="KW-0540">Nuclease</keyword>
<reference evidence="6 7" key="1">
    <citation type="submission" date="2018-09" db="EMBL/GenBank/DDBJ databases">
        <title>Isolation, diversity and antifungal activity of actinobacteria from wheat.</title>
        <authorList>
            <person name="Han C."/>
        </authorList>
    </citation>
    <scope>NUCLEOTIDE SEQUENCE [LARGE SCALE GENOMIC DNA]</scope>
    <source>
        <strain evidence="6 7">NEAU-YY265</strain>
    </source>
</reference>
<gene>
    <name evidence="6" type="ORF">DY240_08615</name>
</gene>
<dbReference type="GO" id="GO:0046872">
    <property type="term" value="F:metal ion binding"/>
    <property type="evidence" value="ECO:0007669"/>
    <property type="project" value="UniProtKB-KW"/>
</dbReference>
<keyword evidence="3" id="KW-0378">Hydrolase</keyword>
<dbReference type="PANTHER" id="PTHR35901:SF1">
    <property type="entry name" value="EXONUCLEASE VAPC9"/>
    <property type="match status" value="1"/>
</dbReference>
<name>A0A418KT57_9ACTN</name>
<dbReference type="SUPFAM" id="SSF88723">
    <property type="entry name" value="PIN domain-like"/>
    <property type="match status" value="1"/>
</dbReference>
<feature type="domain" description="PIN" evidence="5">
    <location>
        <begin position="2"/>
        <end position="117"/>
    </location>
</feature>
<organism evidence="6 7">
    <name type="scientific">Jiangella rhizosphaerae</name>
    <dbReference type="NCBI Taxonomy" id="2293569"/>
    <lineage>
        <taxon>Bacteria</taxon>
        <taxon>Bacillati</taxon>
        <taxon>Actinomycetota</taxon>
        <taxon>Actinomycetes</taxon>
        <taxon>Jiangellales</taxon>
        <taxon>Jiangellaceae</taxon>
        <taxon>Jiangella</taxon>
    </lineage>
</organism>
<keyword evidence="2" id="KW-0479">Metal-binding</keyword>
<evidence type="ECO:0000256" key="4">
    <source>
        <dbReference type="ARBA" id="ARBA00022842"/>
    </source>
</evidence>
<dbReference type="GO" id="GO:0004518">
    <property type="term" value="F:nuclease activity"/>
    <property type="evidence" value="ECO:0007669"/>
    <property type="project" value="UniProtKB-KW"/>
</dbReference>
<accession>A0A418KT57</accession>
<dbReference type="OrthoDB" id="4377304at2"/>
<sequence>MIVVDASVVAEAIVNRDSAYLAVLLTGEAAAPAHLDAEVLSVFRGLVRGGHLRSGDLPAYTEALATAPIERLDIPVLASTAITMFENLTAYDALYVSAAMHHDARLCTRDHGMAQVAARVGVPLVTVA</sequence>
<proteinExistence type="predicted"/>
<dbReference type="RefSeq" id="WP_119659521.1">
    <property type="nucleotide sequence ID" value="NZ_QUAL01000074.1"/>
</dbReference>
<dbReference type="Proteomes" id="UP000284057">
    <property type="component" value="Unassembled WGS sequence"/>
</dbReference>
<dbReference type="Gene3D" id="3.40.50.1010">
    <property type="entry name" value="5'-nuclease"/>
    <property type="match status" value="1"/>
</dbReference>
<keyword evidence="4" id="KW-0460">Magnesium</keyword>
<dbReference type="EMBL" id="QUAL01000074">
    <property type="protein sequence ID" value="RIQ29170.1"/>
    <property type="molecule type" value="Genomic_DNA"/>
</dbReference>